<comment type="caution">
    <text evidence="3">The sequence shown here is derived from an EMBL/GenBank/DDBJ whole genome shotgun (WGS) entry which is preliminary data.</text>
</comment>
<dbReference type="InterPro" id="IPR052566">
    <property type="entry name" value="Non-lysos_glucosylceramidase"/>
</dbReference>
<dbReference type="InterPro" id="IPR012341">
    <property type="entry name" value="6hp_glycosidase-like_sf"/>
</dbReference>
<dbReference type="InterPro" id="IPR008928">
    <property type="entry name" value="6-hairpin_glycosidase_sf"/>
</dbReference>
<dbReference type="Pfam" id="PF04685">
    <property type="entry name" value="DUF608"/>
    <property type="match status" value="1"/>
</dbReference>
<proteinExistence type="predicted"/>
<evidence type="ECO:0000313" key="3">
    <source>
        <dbReference type="EMBL" id="KAF0135139.1"/>
    </source>
</evidence>
<accession>A0A833P3M2</accession>
<dbReference type="PANTHER" id="PTHR12654">
    <property type="entry name" value="BILE ACID BETA-GLUCOSIDASE-RELATED"/>
    <property type="match status" value="1"/>
</dbReference>
<evidence type="ECO:0000259" key="2">
    <source>
        <dbReference type="Pfam" id="PF12215"/>
    </source>
</evidence>
<feature type="domain" description="Glycosyl-hydrolase family 116 N-terminal" evidence="2">
    <location>
        <begin position="8"/>
        <end position="138"/>
    </location>
</feature>
<dbReference type="Pfam" id="PF12215">
    <property type="entry name" value="Glyco_hydr_116N"/>
    <property type="match status" value="1"/>
</dbReference>
<protein>
    <recommendedName>
        <fullName evidence="5">Glycosyl-hydrolase family 116 catalytic region domain-containing protein</fullName>
    </recommendedName>
</protein>
<dbReference type="GO" id="GO:0005975">
    <property type="term" value="P:carbohydrate metabolic process"/>
    <property type="evidence" value="ECO:0007669"/>
    <property type="project" value="InterPro"/>
</dbReference>
<dbReference type="SUPFAM" id="SSF48208">
    <property type="entry name" value="Six-hairpin glycosidases"/>
    <property type="match status" value="1"/>
</dbReference>
<name>A0A833P3M2_UNCSA</name>
<dbReference type="InterPro" id="IPR006775">
    <property type="entry name" value="GH116_catalytic"/>
</dbReference>
<dbReference type="GO" id="GO:0008422">
    <property type="term" value="F:beta-glucosidase activity"/>
    <property type="evidence" value="ECO:0007669"/>
    <property type="project" value="TreeGrafter"/>
</dbReference>
<organism evidence="3 4">
    <name type="scientific">Candidatus Saganbacteria bacterium</name>
    <dbReference type="NCBI Taxonomy" id="2575572"/>
    <lineage>
        <taxon>Bacteria</taxon>
        <taxon>Bacillati</taxon>
        <taxon>Saganbacteria</taxon>
    </lineage>
</organism>
<dbReference type="InterPro" id="IPR024462">
    <property type="entry name" value="GH116_N"/>
</dbReference>
<gene>
    <name evidence="3" type="ORF">FD145_277</name>
</gene>
<sequence length="606" mass="68079">MTGNPQTISSKGQIAIAIKKVPGIKITYVSRFNANGNGREVSGFYRNGELSNTNNTAKANANDSLAGAIAIKFSLKAGEVRNIPIAFVYDFPKTAFGFKDASKKERIVYDKQYTKYFGNSGQNAVAIAKYALDNYDNWQTQIRNWQKTILTDNKLPNWFKGELINSLSLLQSGAVYWGNIPNAGNLHIMGESNRMDYRHTETRDVGIYAAARALLWPKLHNNLMAHYSRAIGKRDLTLIAYNEFAQKIPNFDKLKTTEQKKEAIYQYFIRSGKPTDEAKLLAQVYIDAKKIKDATPHDIGAPDSDPALDYNSYDHQNPNVWSELSMCVPLEAWRNFVLSGKKNTSFIQSVYGGVIAALRYAKRFDTKGLGLPIHLGIPDQTYDNWNVKGAMTYTSAMWLYALKAGIEMAKLMGDKKTEAELSSWYEKGKSNFTKALWNQKGYFNLSQNSTDVFSDVLPFLYGKISGLGEILPRNMLISHLQTIFKNNVANFGVRGFARGFIGAVNGTRNGKLINGEQEREVWLGSSYALGACLLAYGLKREGWQTVYGTYNLAVNQANNWGLWPEAYTVEPGIGNGPMYGYRARTYYRYLSIWQVYLVLKGNQQGQ</sequence>
<dbReference type="EMBL" id="WPAF01000002">
    <property type="protein sequence ID" value="KAF0135139.1"/>
    <property type="molecule type" value="Genomic_DNA"/>
</dbReference>
<feature type="domain" description="Glycosyl-hydrolase family 116 catalytic region" evidence="1">
    <location>
        <begin position="276"/>
        <end position="594"/>
    </location>
</feature>
<dbReference type="Gene3D" id="1.50.10.10">
    <property type="match status" value="1"/>
</dbReference>
<dbReference type="AlphaFoldDB" id="A0A833P3M2"/>
<evidence type="ECO:0000313" key="4">
    <source>
        <dbReference type="Proteomes" id="UP000488506"/>
    </source>
</evidence>
<dbReference type="Proteomes" id="UP000488506">
    <property type="component" value="Unassembled WGS sequence"/>
</dbReference>
<evidence type="ECO:0008006" key="5">
    <source>
        <dbReference type="Google" id="ProtNLM"/>
    </source>
</evidence>
<reference evidence="3 4" key="1">
    <citation type="submission" date="2019-12" db="EMBL/GenBank/DDBJ databases">
        <authorList>
            <person name="Wolfe R."/>
            <person name="Danczak R."/>
            <person name="Wilkins M."/>
        </authorList>
    </citation>
    <scope>NUCLEOTIDE SEQUENCE [LARGE SCALE GENOMIC DNA]</scope>
    <source>
        <strain evidence="3">X2_MaxBin.013</strain>
    </source>
</reference>
<evidence type="ECO:0000259" key="1">
    <source>
        <dbReference type="Pfam" id="PF04685"/>
    </source>
</evidence>
<dbReference type="PANTHER" id="PTHR12654:SF0">
    <property type="entry name" value="NON-LYSOSOMAL GLUCOSYLCERAMIDASE"/>
    <property type="match status" value="1"/>
</dbReference>